<dbReference type="Pfam" id="PF10508">
    <property type="entry name" value="Proteasom_PSMB"/>
    <property type="match status" value="2"/>
</dbReference>
<dbReference type="InterPro" id="IPR019538">
    <property type="entry name" value="PSMD5"/>
</dbReference>
<dbReference type="PANTHER" id="PTHR13554:SF10">
    <property type="entry name" value="26S PROTEASOME NON-ATPASE REGULATORY SUBUNIT 5"/>
    <property type="match status" value="1"/>
</dbReference>
<dbReference type="GO" id="GO:0043248">
    <property type="term" value="P:proteasome assembly"/>
    <property type="evidence" value="ECO:0007669"/>
    <property type="project" value="InterPro"/>
</dbReference>
<sequence length="523" mass="57588">MDGSGAGEEEDDAGAVSFETFQVAVQEFSATPQTIVDARPYLVDEFLRTAGGFATLLTVLSAEELDEYLREDVARSLRLVLNTERGRRALVQFPAVGPALIQGLRHSNEFVRQTTAGELRFLLASDLPEGTFMQLISQPDMYRTLMSVLADPLSSISEAVSDILLQAAGPDGSRFFSSYDEIAQVANSQGTVLIRVLTLAARVGALSPAAFETYRYSGLLHATVKLVQSENDDILLRMSAFEVLNEIAKSSLGLTYLTNEAHLASLFFQFAPPGPDVFLTTGALGTIQDIVDRSIQHNDFAWMENGDVKCLLERCLSNDIMDVQAGAIGAICVVAKCFVGLAMVTETDNDLLFRVVRVVYQENLSTNELHISTMHGLATVFGSVYDSRQMDVVDPVRRAILMGSRSARDDNSTLPSFMSRVRVLSTNIETDLRIACYRFLSELAKSPWGLRAILATPVLPEQLLDRNIEIDAKANEWKFALLQVISTSPHLTSSTNDRLAKQIHEYVHQGPYYKPRAFAVVDI</sequence>
<keyword evidence="2" id="KW-0496">Mitochondrion</keyword>
<proteinExistence type="predicted"/>
<accession>A0A0G4IRK0</accession>
<dbReference type="EMBL" id="CDSF01000080">
    <property type="protein sequence ID" value="CEO97721.1"/>
    <property type="molecule type" value="Genomic_DNA"/>
</dbReference>
<evidence type="ECO:0000313" key="3">
    <source>
        <dbReference type="Proteomes" id="UP000039324"/>
    </source>
</evidence>
<dbReference type="SUPFAM" id="SSF48371">
    <property type="entry name" value="ARM repeat"/>
    <property type="match status" value="1"/>
</dbReference>
<dbReference type="EMBL" id="OVEO01000009">
    <property type="protein sequence ID" value="SPQ98265.1"/>
    <property type="molecule type" value="Genomic_DNA"/>
</dbReference>
<geneLocation type="mitochondrion" evidence="2"/>
<gene>
    <name evidence="1" type="ORF">PBRA_005835</name>
    <name evidence="2" type="ORF">PLBR_LOCUS5480</name>
</gene>
<dbReference type="Gene3D" id="1.25.10.10">
    <property type="entry name" value="Leucine-rich Repeat Variant"/>
    <property type="match status" value="1"/>
</dbReference>
<dbReference type="PANTHER" id="PTHR13554">
    <property type="entry name" value="26S PROTEASOME NON-ATPASE REGULATORY SUBUNIT 5-RELATED"/>
    <property type="match status" value="1"/>
</dbReference>
<reference evidence="2 4" key="2">
    <citation type="submission" date="2018-03" db="EMBL/GenBank/DDBJ databases">
        <authorList>
            <person name="Fogelqvist J."/>
        </authorList>
    </citation>
    <scope>NUCLEOTIDE SEQUENCE [LARGE SCALE GENOMIC DNA]</scope>
</reference>
<dbReference type="STRING" id="37360.A0A0G4IRK0"/>
<name>A0A0G4IRK0_PLABS</name>
<protein>
    <recommendedName>
        <fullName evidence="5">26S proteasome non-ATPase regulatory subunit 5</fullName>
    </recommendedName>
</protein>
<keyword evidence="3" id="KW-1185">Reference proteome</keyword>
<reference evidence="1 3" key="1">
    <citation type="submission" date="2015-02" db="EMBL/GenBank/DDBJ databases">
        <authorList>
            <person name="Chooi Y.-H."/>
        </authorList>
    </citation>
    <scope>NUCLEOTIDE SEQUENCE [LARGE SCALE GENOMIC DNA]</scope>
    <source>
        <strain evidence="1">E3</strain>
    </source>
</reference>
<dbReference type="Proteomes" id="UP000290189">
    <property type="component" value="Unassembled WGS sequence"/>
</dbReference>
<dbReference type="GO" id="GO:0005829">
    <property type="term" value="C:cytosol"/>
    <property type="evidence" value="ECO:0007669"/>
    <property type="project" value="TreeGrafter"/>
</dbReference>
<dbReference type="AlphaFoldDB" id="A0A0G4IRK0"/>
<evidence type="ECO:0008006" key="5">
    <source>
        <dbReference type="Google" id="ProtNLM"/>
    </source>
</evidence>
<evidence type="ECO:0000313" key="2">
    <source>
        <dbReference type="EMBL" id="SPQ98265.1"/>
    </source>
</evidence>
<dbReference type="InterPro" id="IPR011989">
    <property type="entry name" value="ARM-like"/>
</dbReference>
<dbReference type="InterPro" id="IPR016024">
    <property type="entry name" value="ARM-type_fold"/>
</dbReference>
<dbReference type="OrthoDB" id="10250600at2759"/>
<evidence type="ECO:0000313" key="1">
    <source>
        <dbReference type="EMBL" id="CEO97721.1"/>
    </source>
</evidence>
<dbReference type="Proteomes" id="UP000039324">
    <property type="component" value="Unassembled WGS sequence"/>
</dbReference>
<organism evidence="1 3">
    <name type="scientific">Plasmodiophora brassicae</name>
    <name type="common">Clubroot disease agent</name>
    <dbReference type="NCBI Taxonomy" id="37360"/>
    <lineage>
        <taxon>Eukaryota</taxon>
        <taxon>Sar</taxon>
        <taxon>Rhizaria</taxon>
        <taxon>Endomyxa</taxon>
        <taxon>Phytomyxea</taxon>
        <taxon>Plasmodiophorida</taxon>
        <taxon>Plasmodiophoridae</taxon>
        <taxon>Plasmodiophora</taxon>
    </lineage>
</organism>
<evidence type="ECO:0000313" key="4">
    <source>
        <dbReference type="Proteomes" id="UP000290189"/>
    </source>
</evidence>